<dbReference type="GeneID" id="16512460"/>
<feature type="compositionally biased region" description="Basic and acidic residues" evidence="1">
    <location>
        <begin position="1"/>
        <end position="12"/>
    </location>
</feature>
<name>S4VZF8_9VIRU</name>
<gene>
    <name evidence="3" type="ORF">pdul_cds_981</name>
</gene>
<proteinExistence type="predicted"/>
<dbReference type="EMBL" id="KC977570">
    <property type="protein sequence ID" value="AGO83239.1"/>
    <property type="molecule type" value="Genomic_DNA"/>
</dbReference>
<sequence length="182" mass="19409">MDCTDRRVHNKNEPATVADDAIASKDDVPRPTAPPMRQRGLHDARPASKIGWREVAVLSALFVVWLAILSPLVYKPAPPQASSALASSPMPPPGMAWVALDDQPAHPSDLSVCRCPCQDSAGQAAKGHIARSRLRAHCVCRCALAMETSGPLPSPDHLLFACVGVFGLFFSIVVAVMHKCGL</sequence>
<evidence type="ECO:0000313" key="4">
    <source>
        <dbReference type="Proteomes" id="UP000201566"/>
    </source>
</evidence>
<evidence type="ECO:0000256" key="2">
    <source>
        <dbReference type="SAM" id="Phobius"/>
    </source>
</evidence>
<evidence type="ECO:0000313" key="3">
    <source>
        <dbReference type="EMBL" id="AGO83239.1"/>
    </source>
</evidence>
<feature type="transmembrane region" description="Helical" evidence="2">
    <location>
        <begin position="55"/>
        <end position="74"/>
    </location>
</feature>
<evidence type="ECO:0000256" key="1">
    <source>
        <dbReference type="SAM" id="MobiDB-lite"/>
    </source>
</evidence>
<dbReference type="RefSeq" id="YP_008319908.1">
    <property type="nucleotide sequence ID" value="NC_021858.1"/>
</dbReference>
<feature type="transmembrane region" description="Helical" evidence="2">
    <location>
        <begin position="158"/>
        <end position="177"/>
    </location>
</feature>
<keyword evidence="2" id="KW-0472">Membrane</keyword>
<organism evidence="3 4">
    <name type="scientific">Pandoravirus dulcis</name>
    <dbReference type="NCBI Taxonomy" id="1349409"/>
    <lineage>
        <taxon>Viruses</taxon>
        <taxon>Pandoravirus</taxon>
    </lineage>
</organism>
<reference evidence="3 4" key="1">
    <citation type="journal article" date="2013" name="Science">
        <title>Pandoraviruses: amoeba viruses with genomes up to 2.5 Mb reaching that of parasitic eukaryotes.</title>
        <authorList>
            <person name="Philippe N."/>
            <person name="Legendre M."/>
            <person name="Doutre G."/>
            <person name="Coute Y."/>
            <person name="Poirot O."/>
            <person name="Lescot M."/>
            <person name="Arslan D."/>
            <person name="Seltzer V."/>
            <person name="Bertaux L."/>
            <person name="Bruley C."/>
            <person name="Garin J."/>
            <person name="Claverie J.M."/>
            <person name="Abergel C."/>
        </authorList>
    </citation>
    <scope>NUCLEOTIDE SEQUENCE [LARGE SCALE GENOMIC DNA]</scope>
    <source>
        <strain evidence="3">Melbourne</strain>
    </source>
</reference>
<evidence type="ECO:0008006" key="5">
    <source>
        <dbReference type="Google" id="ProtNLM"/>
    </source>
</evidence>
<keyword evidence="2" id="KW-1133">Transmembrane helix</keyword>
<keyword evidence="2" id="KW-0812">Transmembrane</keyword>
<accession>S4VZF8</accession>
<dbReference type="Proteomes" id="UP000201566">
    <property type="component" value="Segment"/>
</dbReference>
<protein>
    <recommendedName>
        <fullName evidence="5">Transmembrane protein</fullName>
    </recommendedName>
</protein>
<feature type="region of interest" description="Disordered" evidence="1">
    <location>
        <begin position="1"/>
        <end position="43"/>
    </location>
</feature>
<dbReference type="KEGG" id="vg:16512460"/>